<dbReference type="RefSeq" id="WP_062086921.1">
    <property type="nucleotide sequence ID" value="NZ_FCOK02000022.1"/>
</dbReference>
<feature type="domain" description="Class II aldolase/adducin N-terminal" evidence="2">
    <location>
        <begin position="17"/>
        <end position="195"/>
    </location>
</feature>
<organism evidence="3 4">
    <name type="scientific">Caballeronia udeis</name>
    <dbReference type="NCBI Taxonomy" id="1232866"/>
    <lineage>
        <taxon>Bacteria</taxon>
        <taxon>Pseudomonadati</taxon>
        <taxon>Pseudomonadota</taxon>
        <taxon>Betaproteobacteria</taxon>
        <taxon>Burkholderiales</taxon>
        <taxon>Burkholderiaceae</taxon>
        <taxon>Caballeronia</taxon>
    </lineage>
</organism>
<evidence type="ECO:0000256" key="1">
    <source>
        <dbReference type="ARBA" id="ARBA00037961"/>
    </source>
</evidence>
<dbReference type="NCBIfam" id="NF005451">
    <property type="entry name" value="PRK07044.1"/>
    <property type="match status" value="1"/>
</dbReference>
<sequence length="247" mass="27515">MRNNGKPVEQSEWDARVELAAVYRLVEIHGWGEGIYNHVSLRVPDEPDHFLIKRHDLLYSEVTASNLVKVPVHGDLDERTGVNRPGFVLHGGVLMSRPDVNCALHVHTAEGIALSACEAPLLMLSQYAARFYGRIGYHPYEGITDGMDERVRIERNLADNSALFMRNHGVLTVASSAPSAFIQIKDLLDACRIQLLLQAAGSNVIEIGELICERTVRQFAQHDEGRGGAAWPAYLRMLERSDTSYAQ</sequence>
<evidence type="ECO:0000259" key="2">
    <source>
        <dbReference type="SMART" id="SM01007"/>
    </source>
</evidence>
<dbReference type="GO" id="GO:0051015">
    <property type="term" value="F:actin filament binding"/>
    <property type="evidence" value="ECO:0007669"/>
    <property type="project" value="TreeGrafter"/>
</dbReference>
<dbReference type="InterPro" id="IPR036409">
    <property type="entry name" value="Aldolase_II/adducin_N_sf"/>
</dbReference>
<gene>
    <name evidence="3" type="ORF">AWB69_03593</name>
</gene>
<proteinExistence type="inferred from homology"/>
<dbReference type="EMBL" id="FCOK02000022">
    <property type="protein sequence ID" value="SAL37118.1"/>
    <property type="molecule type" value="Genomic_DNA"/>
</dbReference>
<dbReference type="InterPro" id="IPR001303">
    <property type="entry name" value="Aldolase_II/adducin_N"/>
</dbReference>
<dbReference type="Gene3D" id="3.40.225.10">
    <property type="entry name" value="Class II aldolase/adducin N-terminal domain"/>
    <property type="match status" value="1"/>
</dbReference>
<protein>
    <submittedName>
        <fullName evidence="3">Membrane protein</fullName>
    </submittedName>
</protein>
<comment type="similarity">
    <text evidence="1">Belongs to the aldolase class II family.</text>
</comment>
<dbReference type="OrthoDB" id="5500703at2"/>
<reference evidence="3 4" key="1">
    <citation type="submission" date="2016-01" db="EMBL/GenBank/DDBJ databases">
        <authorList>
            <person name="Oliw E.H."/>
        </authorList>
    </citation>
    <scope>NUCLEOTIDE SEQUENCE [LARGE SCALE GENOMIC DNA]</scope>
    <source>
        <strain evidence="3">LMG 27134</strain>
    </source>
</reference>
<dbReference type="GO" id="GO:0005856">
    <property type="term" value="C:cytoskeleton"/>
    <property type="evidence" value="ECO:0007669"/>
    <property type="project" value="TreeGrafter"/>
</dbReference>
<dbReference type="Pfam" id="PF00596">
    <property type="entry name" value="Aldolase_II"/>
    <property type="match status" value="1"/>
</dbReference>
<dbReference type="SUPFAM" id="SSF53639">
    <property type="entry name" value="AraD/HMP-PK domain-like"/>
    <property type="match status" value="1"/>
</dbReference>
<name>A0A158GYF2_9BURK</name>
<evidence type="ECO:0000313" key="4">
    <source>
        <dbReference type="Proteomes" id="UP000054683"/>
    </source>
</evidence>
<evidence type="ECO:0000313" key="3">
    <source>
        <dbReference type="EMBL" id="SAL37118.1"/>
    </source>
</evidence>
<dbReference type="PANTHER" id="PTHR10672:SF3">
    <property type="entry name" value="PROTEIN HU-LI TAI SHAO"/>
    <property type="match status" value="1"/>
</dbReference>
<dbReference type="InterPro" id="IPR051017">
    <property type="entry name" value="Aldolase-II_Adducin_sf"/>
</dbReference>
<accession>A0A158GYF2</accession>
<dbReference type="PANTHER" id="PTHR10672">
    <property type="entry name" value="ADDUCIN"/>
    <property type="match status" value="1"/>
</dbReference>
<dbReference type="Proteomes" id="UP000054683">
    <property type="component" value="Unassembled WGS sequence"/>
</dbReference>
<dbReference type="AlphaFoldDB" id="A0A158GYF2"/>
<dbReference type="SMART" id="SM01007">
    <property type="entry name" value="Aldolase_II"/>
    <property type="match status" value="1"/>
</dbReference>